<keyword evidence="3" id="KW-1185">Reference proteome</keyword>
<feature type="compositionally biased region" description="Basic and acidic residues" evidence="1">
    <location>
        <begin position="91"/>
        <end position="102"/>
    </location>
</feature>
<evidence type="ECO:0000313" key="3">
    <source>
        <dbReference type="Proteomes" id="UP000186406"/>
    </source>
</evidence>
<dbReference type="Gene3D" id="1.10.287.1490">
    <property type="match status" value="1"/>
</dbReference>
<proteinExistence type="predicted"/>
<reference evidence="2 3" key="1">
    <citation type="submission" date="2016-12" db="EMBL/GenBank/DDBJ databases">
        <authorList>
            <person name="Song W.-J."/>
            <person name="Kurnit D.M."/>
        </authorList>
    </citation>
    <scope>NUCLEOTIDE SEQUENCE [LARGE SCALE GENOMIC DNA]</scope>
    <source>
        <strain evidence="2 3">DSM 19599</strain>
    </source>
</reference>
<dbReference type="Proteomes" id="UP000186406">
    <property type="component" value="Unassembled WGS sequence"/>
</dbReference>
<protein>
    <submittedName>
        <fullName evidence="2">Uncharacterized conserved protein</fullName>
    </submittedName>
</protein>
<dbReference type="AlphaFoldDB" id="A0A1M7ZHC7"/>
<feature type="compositionally biased region" description="Low complexity" evidence="1">
    <location>
        <begin position="30"/>
        <end position="76"/>
    </location>
</feature>
<dbReference type="EMBL" id="FRXO01000003">
    <property type="protein sequence ID" value="SHO64277.1"/>
    <property type="molecule type" value="Genomic_DNA"/>
</dbReference>
<feature type="compositionally biased region" description="Low complexity" evidence="1">
    <location>
        <begin position="108"/>
        <end position="119"/>
    </location>
</feature>
<feature type="region of interest" description="Disordered" evidence="1">
    <location>
        <begin position="1"/>
        <end position="128"/>
    </location>
</feature>
<sequence>MTSNDDTAAPEGKGTPPVQRTRKRQPPIIDLARADSPAADAAHAGGEAPDSGKAAPEAAPVEAVASSTSGPAEPAGTRPPEPPAEPASAETRAEETRSDDAPSRGPSAAEARAPQAAAADPVRPTASGGVGTGGLVATAVVAAILGGAVALGGGYALVASGRVSLPVETRSAIPDVVEARLGALEAAKAGAGDAAARLSALAANVQADHEALGQLGASVESLSAELKAAVAAAPDKAALDEAAKRIGAAEGRLQDLANRIDALAPLSARLGAAEATDADLAKRIADLNAEVETLARGVRAANVNGEAATAFALSSLERAVDDGGSFTAELTLLSGRVGADLTAPLEGFAVGGVPTRAAIAGGFEAAENAILATAEQPVGDSYLERFLADARALVHIRPTGPIPGDDVEAITSRLKAAVESGDLPGALKLWESLPDPARKASADWAALLKARVDAEAAVAKLSDAVLTKSAAAPTATPPAAAGATP</sequence>
<name>A0A1M7ZHC7_9HYPH</name>
<dbReference type="STRING" id="1123029.SAMN02745172_01655"/>
<evidence type="ECO:0000313" key="2">
    <source>
        <dbReference type="EMBL" id="SHO64277.1"/>
    </source>
</evidence>
<evidence type="ECO:0000256" key="1">
    <source>
        <dbReference type="SAM" id="MobiDB-lite"/>
    </source>
</evidence>
<gene>
    <name evidence="2" type="ORF">SAMN02745172_01655</name>
</gene>
<organism evidence="2 3">
    <name type="scientific">Pseudoxanthobacter soli DSM 19599</name>
    <dbReference type="NCBI Taxonomy" id="1123029"/>
    <lineage>
        <taxon>Bacteria</taxon>
        <taxon>Pseudomonadati</taxon>
        <taxon>Pseudomonadota</taxon>
        <taxon>Alphaproteobacteria</taxon>
        <taxon>Hyphomicrobiales</taxon>
        <taxon>Segnochrobactraceae</taxon>
        <taxon>Pseudoxanthobacter</taxon>
    </lineage>
</organism>
<accession>A0A1M7ZHC7</accession>